<evidence type="ECO:0008006" key="4">
    <source>
        <dbReference type="Google" id="ProtNLM"/>
    </source>
</evidence>
<reference evidence="2 3" key="1">
    <citation type="submission" date="2019-08" db="EMBL/GenBank/DDBJ databases">
        <authorList>
            <person name="Peeters C."/>
        </authorList>
    </citation>
    <scope>NUCLEOTIDE SEQUENCE [LARGE SCALE GENOMIC DNA]</scope>
    <source>
        <strain evidence="2 3">LMG 31111</strain>
    </source>
</reference>
<accession>A0A5E4YSD4</accession>
<evidence type="ECO:0000313" key="3">
    <source>
        <dbReference type="Proteomes" id="UP000383971"/>
    </source>
</evidence>
<protein>
    <recommendedName>
        <fullName evidence="4">Phage tail protein</fullName>
    </recommendedName>
</protein>
<dbReference type="Proteomes" id="UP000383971">
    <property type="component" value="Unassembled WGS sequence"/>
</dbReference>
<name>A0A5E4YSD4_9BURK</name>
<dbReference type="AlphaFoldDB" id="A0A5E4YSD4"/>
<sequence length="124" mass="13148">MLLSKEQLLASAQPTVKIVGVEGVGDLRIRVIDGFSRDELSKALADLGTQDGVYFSALIIASLVNENDEPIFARDDLDALRACDANWLRKVGLACVQANGLGPDAVKESEKNSEAIQSDSSGTA</sequence>
<evidence type="ECO:0000256" key="1">
    <source>
        <dbReference type="SAM" id="MobiDB-lite"/>
    </source>
</evidence>
<feature type="region of interest" description="Disordered" evidence="1">
    <location>
        <begin position="103"/>
        <end position="124"/>
    </location>
</feature>
<keyword evidence="3" id="KW-1185">Reference proteome</keyword>
<evidence type="ECO:0000313" key="2">
    <source>
        <dbReference type="EMBL" id="VVE51729.1"/>
    </source>
</evidence>
<organism evidence="2 3">
    <name type="scientific">Pandoraea communis</name>
    <dbReference type="NCBI Taxonomy" id="2508297"/>
    <lineage>
        <taxon>Bacteria</taxon>
        <taxon>Pseudomonadati</taxon>
        <taxon>Pseudomonadota</taxon>
        <taxon>Betaproteobacteria</taxon>
        <taxon>Burkholderiales</taxon>
        <taxon>Burkholderiaceae</taxon>
        <taxon>Pandoraea</taxon>
    </lineage>
</organism>
<gene>
    <name evidence="2" type="ORF">PCO31111_04770</name>
</gene>
<proteinExistence type="predicted"/>
<dbReference type="RefSeq" id="WP_150587029.1">
    <property type="nucleotide sequence ID" value="NZ_CABPSE010000024.1"/>
</dbReference>
<feature type="compositionally biased region" description="Polar residues" evidence="1">
    <location>
        <begin position="114"/>
        <end position="124"/>
    </location>
</feature>
<dbReference type="EMBL" id="CABPSE010000024">
    <property type="protein sequence ID" value="VVE51729.1"/>
    <property type="molecule type" value="Genomic_DNA"/>
</dbReference>